<evidence type="ECO:0000313" key="2">
    <source>
        <dbReference type="Proteomes" id="UP000074914"/>
    </source>
</evidence>
<dbReference type="Proteomes" id="UP000074914">
    <property type="component" value="Chromosome"/>
</dbReference>
<gene>
    <name evidence="1" type="ORF">CPter291_0687</name>
</gene>
<name>A0ABM5Z1Q9_9BURK</name>
<keyword evidence="2" id="KW-1185">Reference proteome</keyword>
<accession>A0ABM5Z1Q9</accession>
<protein>
    <submittedName>
        <fullName evidence="1">Uncharacterized protein</fullName>
    </submittedName>
</protein>
<sequence>MIIRAEAYRAHAMEKVNKKRNGMRTIFLKSWLKPALATVFNAI</sequence>
<evidence type="ECO:0000313" key="1">
    <source>
        <dbReference type="EMBL" id="AMP12973.1"/>
    </source>
</evidence>
<dbReference type="EMBL" id="CP013236">
    <property type="protein sequence ID" value="AMP12973.1"/>
    <property type="molecule type" value="Genomic_DNA"/>
</dbReference>
<reference evidence="1 2" key="1">
    <citation type="submission" date="2015-11" db="EMBL/GenBank/DDBJ databases">
        <title>Exploring the genomic traits of fungus-feeding bacterial genus Collimonas.</title>
        <authorList>
            <person name="Song C."/>
            <person name="Schmidt R."/>
            <person name="de Jager V."/>
            <person name="Krzyzanowska D."/>
            <person name="Jongedijk E."/>
            <person name="Cankar K."/>
            <person name="Beekwilder J."/>
            <person name="van Veen A."/>
            <person name="de Boer W."/>
            <person name="van Veen J.A."/>
            <person name="Garbeva P."/>
        </authorList>
    </citation>
    <scope>NUCLEOTIDE SEQUENCE [LARGE SCALE GENOMIC DNA]</scope>
    <source>
        <strain evidence="1 2">Ter291</strain>
    </source>
</reference>
<proteinExistence type="predicted"/>
<organism evidence="1 2">
    <name type="scientific">Collimonas pratensis</name>
    <dbReference type="NCBI Taxonomy" id="279113"/>
    <lineage>
        <taxon>Bacteria</taxon>
        <taxon>Pseudomonadati</taxon>
        <taxon>Pseudomonadota</taxon>
        <taxon>Betaproteobacteria</taxon>
        <taxon>Burkholderiales</taxon>
        <taxon>Oxalobacteraceae</taxon>
        <taxon>Collimonas</taxon>
    </lineage>
</organism>